<dbReference type="Proteomes" id="UP000677803">
    <property type="component" value="Unassembled WGS sequence"/>
</dbReference>
<sequence>MLHLFGTVAGLIFIIFWFSKGLKQEKKNQKAQASESSGSKMKDLSGDDLHLLTKILSVGLVDADPNYLQHLKGYRDLTGS</sequence>
<gene>
    <name evidence="1" type="ORF">MMEN_LOCUS20875</name>
</gene>
<protein>
    <submittedName>
        <fullName evidence="1">(Atlantic silverside) hypothetical protein</fullName>
    </submittedName>
</protein>
<organism evidence="1 2">
    <name type="scientific">Menidia menidia</name>
    <name type="common">Atlantic silverside</name>
    <dbReference type="NCBI Taxonomy" id="238744"/>
    <lineage>
        <taxon>Eukaryota</taxon>
        <taxon>Metazoa</taxon>
        <taxon>Chordata</taxon>
        <taxon>Craniata</taxon>
        <taxon>Vertebrata</taxon>
        <taxon>Euteleostomi</taxon>
        <taxon>Actinopterygii</taxon>
        <taxon>Neopterygii</taxon>
        <taxon>Teleostei</taxon>
        <taxon>Neoteleostei</taxon>
        <taxon>Acanthomorphata</taxon>
        <taxon>Ovalentaria</taxon>
        <taxon>Atherinomorphae</taxon>
        <taxon>Atheriniformes</taxon>
        <taxon>Atherinopsidae</taxon>
        <taxon>Menidiinae</taxon>
        <taxon>Menidia</taxon>
    </lineage>
</organism>
<reference evidence="1" key="1">
    <citation type="submission" date="2021-05" db="EMBL/GenBank/DDBJ databases">
        <authorList>
            <person name="Tigano A."/>
        </authorList>
    </citation>
    <scope>NUCLEOTIDE SEQUENCE</scope>
</reference>
<dbReference type="AlphaFoldDB" id="A0A8S4BW75"/>
<accession>A0A8S4BW75</accession>
<comment type="caution">
    <text evidence="1">The sequence shown here is derived from an EMBL/GenBank/DDBJ whole genome shotgun (WGS) entry which is preliminary data.</text>
</comment>
<evidence type="ECO:0000313" key="2">
    <source>
        <dbReference type="Proteomes" id="UP000677803"/>
    </source>
</evidence>
<evidence type="ECO:0000313" key="1">
    <source>
        <dbReference type="EMBL" id="CAG6017797.1"/>
    </source>
</evidence>
<dbReference type="OrthoDB" id="8902313at2759"/>
<dbReference type="EMBL" id="CAJRST010039999">
    <property type="protein sequence ID" value="CAG6017797.1"/>
    <property type="molecule type" value="Genomic_DNA"/>
</dbReference>
<keyword evidence="2" id="KW-1185">Reference proteome</keyword>
<proteinExistence type="predicted"/>
<name>A0A8S4BW75_9TELE</name>